<gene>
    <name evidence="2" type="ORF">H4F90_01105</name>
</gene>
<dbReference type="AlphaFoldDB" id="A0A839HF97"/>
<feature type="compositionally biased region" description="Basic and acidic residues" evidence="1">
    <location>
        <begin position="204"/>
        <end position="213"/>
    </location>
</feature>
<feature type="compositionally biased region" description="Low complexity" evidence="1">
    <location>
        <begin position="178"/>
        <end position="203"/>
    </location>
</feature>
<evidence type="ECO:0000256" key="1">
    <source>
        <dbReference type="SAM" id="MobiDB-lite"/>
    </source>
</evidence>
<dbReference type="RefSeq" id="WP_182660651.1">
    <property type="nucleotide sequence ID" value="NZ_JACIVI010000001.1"/>
</dbReference>
<dbReference type="Proteomes" id="UP000586093">
    <property type="component" value="Unassembled WGS sequence"/>
</dbReference>
<evidence type="ECO:0000313" key="3">
    <source>
        <dbReference type="Proteomes" id="UP000586093"/>
    </source>
</evidence>
<organism evidence="2 3">
    <name type="scientific">Aquariibacter albus</name>
    <dbReference type="NCBI Taxonomy" id="2759899"/>
    <lineage>
        <taxon>Bacteria</taxon>
        <taxon>Pseudomonadati</taxon>
        <taxon>Pseudomonadota</taxon>
        <taxon>Betaproteobacteria</taxon>
        <taxon>Burkholderiales</taxon>
        <taxon>Sphaerotilaceae</taxon>
        <taxon>Aquariibacter</taxon>
    </lineage>
</organism>
<proteinExistence type="predicted"/>
<comment type="caution">
    <text evidence="2">The sequence shown here is derived from an EMBL/GenBank/DDBJ whole genome shotgun (WGS) entry which is preliminary data.</text>
</comment>
<protein>
    <submittedName>
        <fullName evidence="2">Uncharacterized protein</fullName>
    </submittedName>
</protein>
<reference evidence="2 3" key="1">
    <citation type="submission" date="2020-08" db="EMBL/GenBank/DDBJ databases">
        <title>Aquariorum lacteus gen. nov., sp. nov., a new member of the family Comamonadaceae, isolated from freshwater aquarium.</title>
        <authorList>
            <person name="Chun S.-J."/>
        </authorList>
    </citation>
    <scope>NUCLEOTIDE SEQUENCE [LARGE SCALE GENOMIC DNA]</scope>
    <source>
        <strain evidence="2 3">SJAQ100</strain>
    </source>
</reference>
<name>A0A839HF97_9BURK</name>
<keyword evidence="3" id="KW-1185">Reference proteome</keyword>
<sequence length="228" mass="24712">MDAAILSQLLLLAAQLSDLPAGDVGVAPHVEQLPLAQLHARVCPDRPADCRGMQAHHDPAERRILLADTLDLAHPVGRSFLLHELVHALEAEAGQTPAAEDCEAVLRSERRAYRAQDAFLRDQGQRERFGDRIEMLACQSRQGPGVALLEPALHSPGGEWRMLQRFMEDLAAEEARKPATAPPAGRRVPAAAIKPPGRPAAPARADRPRHRDAPANGGSGDARRPTRE</sequence>
<accession>A0A839HF97</accession>
<feature type="region of interest" description="Disordered" evidence="1">
    <location>
        <begin position="174"/>
        <end position="228"/>
    </location>
</feature>
<evidence type="ECO:0000313" key="2">
    <source>
        <dbReference type="EMBL" id="MBB1160577.1"/>
    </source>
</evidence>
<dbReference type="EMBL" id="JACIVI010000001">
    <property type="protein sequence ID" value="MBB1160577.1"/>
    <property type="molecule type" value="Genomic_DNA"/>
</dbReference>